<sequence>MGASSKKDRLKDVKVKPPDKSAAIRYVKNEVDVNEMVPPGVVEQSSATIYRARRKTNASGAVATGIGKAEWKMEGRGFRVKNRARKIMAHSCPMDAEGYYDNSGIEEETEIESGSEGVWESDSSNQQNNRKESIKVVYANIKHVQSGEKHSVASENHIPSGNTAYLSKNWENSKLGEEMLSPNTELKDITNQMRSANPTIVISDIAGQGLSSSIDCNDGSARSGLDGFDPKGSGKMVNKESGMVYEEFIQGVGFSFLKNDKQSQLKNDSKLKSVEIDMDNGGIASNEAEVYWDENGNLINTKEGVSESEKEMKDGKEEVIPVSLKNMMGTVINSINLEPSILGEAGKGGKSLSNGEASEVHVVAESGKVNLSNSYAGVLKGKMHKGKIDVKFILGEDGNEDGPVIIPIENLKKASIPYSNTLYGYLIDKKLSFPVIQKELRRMWKNVGLEEIFMK</sequence>
<proteinExistence type="predicted"/>
<accession>A0AAU9PD02</accession>
<evidence type="ECO:0000313" key="3">
    <source>
        <dbReference type="Proteomes" id="UP001157418"/>
    </source>
</evidence>
<name>A0AAU9PD02_9ASTR</name>
<protein>
    <submittedName>
        <fullName evidence="2">Uncharacterized protein</fullName>
    </submittedName>
</protein>
<reference evidence="2 3" key="1">
    <citation type="submission" date="2022-01" db="EMBL/GenBank/DDBJ databases">
        <authorList>
            <person name="Xiong W."/>
            <person name="Schranz E."/>
        </authorList>
    </citation>
    <scope>NUCLEOTIDE SEQUENCE [LARGE SCALE GENOMIC DNA]</scope>
</reference>
<feature type="region of interest" description="Disordered" evidence="1">
    <location>
        <begin position="107"/>
        <end position="130"/>
    </location>
</feature>
<gene>
    <name evidence="2" type="ORF">LVIROSA_LOCUS33543</name>
</gene>
<dbReference type="AlphaFoldDB" id="A0AAU9PD02"/>
<dbReference type="Proteomes" id="UP001157418">
    <property type="component" value="Unassembled WGS sequence"/>
</dbReference>
<evidence type="ECO:0000313" key="2">
    <source>
        <dbReference type="EMBL" id="CAH1447972.1"/>
    </source>
</evidence>
<comment type="caution">
    <text evidence="2">The sequence shown here is derived from an EMBL/GenBank/DDBJ whole genome shotgun (WGS) entry which is preliminary data.</text>
</comment>
<organism evidence="2 3">
    <name type="scientific">Lactuca virosa</name>
    <dbReference type="NCBI Taxonomy" id="75947"/>
    <lineage>
        <taxon>Eukaryota</taxon>
        <taxon>Viridiplantae</taxon>
        <taxon>Streptophyta</taxon>
        <taxon>Embryophyta</taxon>
        <taxon>Tracheophyta</taxon>
        <taxon>Spermatophyta</taxon>
        <taxon>Magnoliopsida</taxon>
        <taxon>eudicotyledons</taxon>
        <taxon>Gunneridae</taxon>
        <taxon>Pentapetalae</taxon>
        <taxon>asterids</taxon>
        <taxon>campanulids</taxon>
        <taxon>Asterales</taxon>
        <taxon>Asteraceae</taxon>
        <taxon>Cichorioideae</taxon>
        <taxon>Cichorieae</taxon>
        <taxon>Lactucinae</taxon>
        <taxon>Lactuca</taxon>
    </lineage>
</organism>
<dbReference type="EMBL" id="CAKMRJ010005634">
    <property type="protein sequence ID" value="CAH1447972.1"/>
    <property type="molecule type" value="Genomic_DNA"/>
</dbReference>
<evidence type="ECO:0000256" key="1">
    <source>
        <dbReference type="SAM" id="MobiDB-lite"/>
    </source>
</evidence>
<keyword evidence="3" id="KW-1185">Reference proteome</keyword>